<dbReference type="AlphaFoldDB" id="A0A0F9CU96"/>
<protein>
    <submittedName>
        <fullName evidence="1">Uncharacterized protein</fullName>
    </submittedName>
</protein>
<gene>
    <name evidence="1" type="ORF">LCGC14_2625610</name>
</gene>
<reference evidence="1" key="1">
    <citation type="journal article" date="2015" name="Nature">
        <title>Complex archaea that bridge the gap between prokaryotes and eukaryotes.</title>
        <authorList>
            <person name="Spang A."/>
            <person name="Saw J.H."/>
            <person name="Jorgensen S.L."/>
            <person name="Zaremba-Niedzwiedzka K."/>
            <person name="Martijn J."/>
            <person name="Lind A.E."/>
            <person name="van Eijk R."/>
            <person name="Schleper C."/>
            <person name="Guy L."/>
            <person name="Ettema T.J."/>
        </authorList>
    </citation>
    <scope>NUCLEOTIDE SEQUENCE</scope>
</reference>
<accession>A0A0F9CU96</accession>
<name>A0A0F9CU96_9ZZZZ</name>
<evidence type="ECO:0000313" key="1">
    <source>
        <dbReference type="EMBL" id="KKL03493.1"/>
    </source>
</evidence>
<proteinExistence type="predicted"/>
<sequence length="58" mass="6677">MKVYNTKGELITNIQLDAQDERAGEDVVFVIDMESKGIQKKILKRLEGIEKELRKINS</sequence>
<comment type="caution">
    <text evidence="1">The sequence shown here is derived from an EMBL/GenBank/DDBJ whole genome shotgun (WGS) entry which is preliminary data.</text>
</comment>
<dbReference type="EMBL" id="LAZR01044906">
    <property type="protein sequence ID" value="KKL03493.1"/>
    <property type="molecule type" value="Genomic_DNA"/>
</dbReference>
<organism evidence="1">
    <name type="scientific">marine sediment metagenome</name>
    <dbReference type="NCBI Taxonomy" id="412755"/>
    <lineage>
        <taxon>unclassified sequences</taxon>
        <taxon>metagenomes</taxon>
        <taxon>ecological metagenomes</taxon>
    </lineage>
</organism>